<dbReference type="Proteomes" id="UP000025171">
    <property type="component" value="Unassembled WGS sequence"/>
</dbReference>
<gene>
    <name evidence="4" type="ORF">HJO_02590</name>
</gene>
<comment type="similarity">
    <text evidence="1 2">Belongs to the short-chain dehydrogenases/reductases (SDR) family.</text>
</comment>
<dbReference type="InterPro" id="IPR036291">
    <property type="entry name" value="NAD(P)-bd_dom_sf"/>
</dbReference>
<dbReference type="EMBL" id="ARYK01000001">
    <property type="protein sequence ID" value="KCZ94226.1"/>
    <property type="molecule type" value="Genomic_DNA"/>
</dbReference>
<dbReference type="CDD" id="cd05233">
    <property type="entry name" value="SDR_c"/>
    <property type="match status" value="1"/>
</dbReference>
<proteinExistence type="inferred from homology"/>
<evidence type="ECO:0000256" key="1">
    <source>
        <dbReference type="ARBA" id="ARBA00006484"/>
    </source>
</evidence>
<dbReference type="RefSeq" id="WP_084141362.1">
    <property type="nucleotide sequence ID" value="NZ_ARYK01000001.1"/>
</dbReference>
<dbReference type="eggNOG" id="COG1028">
    <property type="taxonomic scope" value="Bacteria"/>
</dbReference>
<evidence type="ECO:0000259" key="3">
    <source>
        <dbReference type="SMART" id="SM00822"/>
    </source>
</evidence>
<name>A0A059FUP2_9PROT</name>
<reference evidence="4 5" key="1">
    <citation type="journal article" date="2014" name="Antonie Van Leeuwenhoek">
        <title>Hyphomonas beringensis sp. nov. and Hyphomonas chukchiensis sp. nov., isolated from surface seawater of the Bering Sea and Chukchi Sea.</title>
        <authorList>
            <person name="Li C."/>
            <person name="Lai Q."/>
            <person name="Li G."/>
            <person name="Dong C."/>
            <person name="Wang J."/>
            <person name="Liao Y."/>
            <person name="Shao Z."/>
        </authorList>
    </citation>
    <scope>NUCLEOTIDE SEQUENCE [LARGE SCALE GENOMIC DNA]</scope>
    <source>
        <strain evidence="4 5">MHS-2</strain>
    </source>
</reference>
<sequence length="270" mass="28450">MTERADTGTNAYSQWEQDTLPSPAELFDMSGKVVLVTGGSRGMGRAMSLAFARAGADVVVASRKIESCDEVAEIIRAMGRRALSIACHVGKWEDIEAMVAAAYAEFGKLDVLINNAGMSPASPCSADVSEALFDKVVDVNFKGPFRLTALVAARMAEAGGGAIINISSLSAIRPQPTVSAYGAAKAALNAASVGIAMEYASRNVRVNVIAPGAFATDVSRHWPDPEKVRKRAAMERVADPREIVTAALYYASDFSGFTTGANLRVDGGRL</sequence>
<dbReference type="STRING" id="1280950.HJO_02590"/>
<dbReference type="FunFam" id="3.40.50.720:FF:000084">
    <property type="entry name" value="Short-chain dehydrogenase reductase"/>
    <property type="match status" value="1"/>
</dbReference>
<dbReference type="NCBIfam" id="NF005559">
    <property type="entry name" value="PRK07231.1"/>
    <property type="match status" value="1"/>
</dbReference>
<dbReference type="PANTHER" id="PTHR43943">
    <property type="entry name" value="DEHYDROGENASE/REDUCTASE (SDR FAMILY) MEMBER 4"/>
    <property type="match status" value="1"/>
</dbReference>
<organism evidence="4 5">
    <name type="scientific">Hyphomonas johnsonii MHS-2</name>
    <dbReference type="NCBI Taxonomy" id="1280950"/>
    <lineage>
        <taxon>Bacteria</taxon>
        <taxon>Pseudomonadati</taxon>
        <taxon>Pseudomonadota</taxon>
        <taxon>Alphaproteobacteria</taxon>
        <taxon>Hyphomonadales</taxon>
        <taxon>Hyphomonadaceae</taxon>
        <taxon>Hyphomonas</taxon>
    </lineage>
</organism>
<dbReference type="InterPro" id="IPR002347">
    <property type="entry name" value="SDR_fam"/>
</dbReference>
<dbReference type="PATRIC" id="fig|1280950.3.peg.529"/>
<protein>
    <submittedName>
        <fullName evidence="4">Short-chain dehydrogenase/reductase SDR</fullName>
    </submittedName>
</protein>
<dbReference type="AlphaFoldDB" id="A0A059FUP2"/>
<dbReference type="Pfam" id="PF00106">
    <property type="entry name" value="adh_short"/>
    <property type="match status" value="1"/>
</dbReference>
<dbReference type="PANTHER" id="PTHR43943:SF2">
    <property type="entry name" value="DEHYDROGENASE_REDUCTASE 4"/>
    <property type="match status" value="1"/>
</dbReference>
<dbReference type="InterPro" id="IPR057326">
    <property type="entry name" value="KR_dom"/>
</dbReference>
<evidence type="ECO:0000313" key="4">
    <source>
        <dbReference type="EMBL" id="KCZ94226.1"/>
    </source>
</evidence>
<dbReference type="Gene3D" id="3.40.50.720">
    <property type="entry name" value="NAD(P)-binding Rossmann-like Domain"/>
    <property type="match status" value="1"/>
</dbReference>
<evidence type="ECO:0000256" key="2">
    <source>
        <dbReference type="RuleBase" id="RU000363"/>
    </source>
</evidence>
<dbReference type="OrthoDB" id="9789398at2"/>
<dbReference type="SMART" id="SM00822">
    <property type="entry name" value="PKS_KR"/>
    <property type="match status" value="1"/>
</dbReference>
<feature type="domain" description="Ketoreductase" evidence="3">
    <location>
        <begin position="32"/>
        <end position="222"/>
    </location>
</feature>
<dbReference type="PRINTS" id="PR00080">
    <property type="entry name" value="SDRFAMILY"/>
</dbReference>
<dbReference type="PRINTS" id="PR00081">
    <property type="entry name" value="GDHRDH"/>
</dbReference>
<dbReference type="SUPFAM" id="SSF51735">
    <property type="entry name" value="NAD(P)-binding Rossmann-fold domains"/>
    <property type="match status" value="1"/>
</dbReference>
<keyword evidence="5" id="KW-1185">Reference proteome</keyword>
<evidence type="ECO:0000313" key="5">
    <source>
        <dbReference type="Proteomes" id="UP000025171"/>
    </source>
</evidence>
<comment type="caution">
    <text evidence="4">The sequence shown here is derived from an EMBL/GenBank/DDBJ whole genome shotgun (WGS) entry which is preliminary data.</text>
</comment>
<accession>A0A059FUP2</accession>